<evidence type="ECO:0000313" key="2">
    <source>
        <dbReference type="Proteomes" id="UP001195571"/>
    </source>
</evidence>
<protein>
    <submittedName>
        <fullName evidence="1">Uncharacterized protein</fullName>
    </submittedName>
</protein>
<sequence length="127" mass="14952">MELKLTYQLNLLNNAPSFPYHNNIASTTIEFHAKPIKKINIFEVIKNSEYEINLDNDIKTCANKTEVENVLKKYNLVNERSKKYLSCKESDFVYNRNKYVYIKPTPFDGNPYYHPHGKILQVSPDYN</sequence>
<evidence type="ECO:0000313" key="1">
    <source>
        <dbReference type="EMBL" id="MBP5835933.1"/>
    </source>
</evidence>
<comment type="caution">
    <text evidence="1">The sequence shown here is derived from an EMBL/GenBank/DDBJ whole genome shotgun (WGS) entry which is preliminary data.</text>
</comment>
<reference evidence="1" key="1">
    <citation type="submission" date="2021-04" db="EMBL/GenBank/DDBJ databases">
        <title>Genomic features of Candidatus Phytoplasma meliae isolate ChTYXIII (1SrXIII-G).</title>
        <authorList>
            <person name="Fernandez F.D."/>
            <person name="Conci L.R."/>
        </authorList>
    </citation>
    <scope>NUCLEOTIDE SEQUENCE [LARGE SCALE GENOMIC DNA]</scope>
    <source>
        <strain evidence="1">ChTYXIII-Mo</strain>
    </source>
</reference>
<gene>
    <name evidence="1" type="ORF">CHTY_001685</name>
</gene>
<proteinExistence type="predicted"/>
<name>A0ABS5CY75_9MOLU</name>
<accession>A0ABS5CY75</accession>
<dbReference type="Proteomes" id="UP001195571">
    <property type="component" value="Unassembled WGS sequence"/>
</dbReference>
<keyword evidence="2" id="KW-1185">Reference proteome</keyword>
<organism evidence="1 2">
    <name type="scientific">Candidatus Phytoplasma meliae</name>
    <dbReference type="NCBI Taxonomy" id="1848402"/>
    <lineage>
        <taxon>Bacteria</taxon>
        <taxon>Bacillati</taxon>
        <taxon>Mycoplasmatota</taxon>
        <taxon>Mollicutes</taxon>
        <taxon>Acholeplasmatales</taxon>
        <taxon>Acholeplasmataceae</taxon>
        <taxon>Candidatus Phytoplasma</taxon>
        <taxon>16SrXIII (Mexican periwinkle virescence group)</taxon>
    </lineage>
</organism>
<dbReference type="RefSeq" id="WP_203552196.1">
    <property type="nucleotide sequence ID" value="NZ_JACAOD020000006.1"/>
</dbReference>
<dbReference type="EMBL" id="JACAOD020000006">
    <property type="protein sequence ID" value="MBP5835933.1"/>
    <property type="molecule type" value="Genomic_DNA"/>
</dbReference>